<dbReference type="Gene3D" id="3.40.30.10">
    <property type="entry name" value="Glutaredoxin"/>
    <property type="match status" value="1"/>
</dbReference>
<dbReference type="EMBL" id="OU503054">
    <property type="protein sequence ID" value="CAI9782693.1"/>
    <property type="molecule type" value="Genomic_DNA"/>
</dbReference>
<reference evidence="1" key="1">
    <citation type="submission" date="2023-05" db="EMBL/GenBank/DDBJ databases">
        <authorList>
            <person name="Huff M."/>
        </authorList>
    </citation>
    <scope>NUCLEOTIDE SEQUENCE</scope>
</reference>
<evidence type="ECO:0000313" key="2">
    <source>
        <dbReference type="Proteomes" id="UP000834106"/>
    </source>
</evidence>
<evidence type="ECO:0008006" key="3">
    <source>
        <dbReference type="Google" id="ProtNLM"/>
    </source>
</evidence>
<name>A0AAD2A726_9LAMI</name>
<keyword evidence="2" id="KW-1185">Reference proteome</keyword>
<gene>
    <name evidence="1" type="ORF">FPE_LOCUS30123</name>
</gene>
<dbReference type="AlphaFoldDB" id="A0AAD2A726"/>
<proteinExistence type="predicted"/>
<dbReference type="Proteomes" id="UP000834106">
    <property type="component" value="Chromosome 19"/>
</dbReference>
<organism evidence="1 2">
    <name type="scientific">Fraxinus pennsylvanica</name>
    <dbReference type="NCBI Taxonomy" id="56036"/>
    <lineage>
        <taxon>Eukaryota</taxon>
        <taxon>Viridiplantae</taxon>
        <taxon>Streptophyta</taxon>
        <taxon>Embryophyta</taxon>
        <taxon>Tracheophyta</taxon>
        <taxon>Spermatophyta</taxon>
        <taxon>Magnoliopsida</taxon>
        <taxon>eudicotyledons</taxon>
        <taxon>Gunneridae</taxon>
        <taxon>Pentapetalae</taxon>
        <taxon>asterids</taxon>
        <taxon>lamiids</taxon>
        <taxon>Lamiales</taxon>
        <taxon>Oleaceae</taxon>
        <taxon>Oleeae</taxon>
        <taxon>Fraxinus</taxon>
    </lineage>
</organism>
<accession>A0AAD2A726</accession>
<evidence type="ECO:0000313" key="1">
    <source>
        <dbReference type="EMBL" id="CAI9782693.1"/>
    </source>
</evidence>
<protein>
    <recommendedName>
        <fullName evidence="3">Thioredoxin domain-containing protein</fullName>
    </recommendedName>
</protein>
<sequence>MVFPYYHRRRPPFRSSFITRGSTSNKVKLNSFDKYWKKGLAQKSMNIMQITITRHQELTCMNLQLGLGKPTLHFFQNGKKASEVIGADVEHLRDTMEALYK</sequence>